<gene>
    <name evidence="1" type="ORF">H5P28_13090</name>
</gene>
<organism evidence="1 2">
    <name type="scientific">Ruficoccus amylovorans</name>
    <dbReference type="NCBI Taxonomy" id="1804625"/>
    <lineage>
        <taxon>Bacteria</taxon>
        <taxon>Pseudomonadati</taxon>
        <taxon>Verrucomicrobiota</taxon>
        <taxon>Opitutia</taxon>
        <taxon>Puniceicoccales</taxon>
        <taxon>Cerasicoccaceae</taxon>
        <taxon>Ruficoccus</taxon>
    </lineage>
</organism>
<dbReference type="InterPro" id="IPR053161">
    <property type="entry name" value="Ulvan_degrading_GH"/>
</dbReference>
<dbReference type="SUPFAM" id="SSF49785">
    <property type="entry name" value="Galactose-binding domain-like"/>
    <property type="match status" value="1"/>
</dbReference>
<dbReference type="EMBL" id="JACHVB010000035">
    <property type="protein sequence ID" value="MBC2595196.1"/>
    <property type="molecule type" value="Genomic_DNA"/>
</dbReference>
<name>A0A842HHW6_9BACT</name>
<keyword evidence="2" id="KW-1185">Reference proteome</keyword>
<dbReference type="PANTHER" id="PTHR36848">
    <property type="entry name" value="DNA-BINDING PROTEIN (PUTATIVE SECRETED PROTEIN)-RELATED"/>
    <property type="match status" value="1"/>
</dbReference>
<comment type="caution">
    <text evidence="1">The sequence shown here is derived from an EMBL/GenBank/DDBJ whole genome shotgun (WGS) entry which is preliminary data.</text>
</comment>
<dbReference type="AlphaFoldDB" id="A0A842HHW6"/>
<evidence type="ECO:0008006" key="3">
    <source>
        <dbReference type="Google" id="ProtNLM"/>
    </source>
</evidence>
<dbReference type="InterPro" id="IPR008979">
    <property type="entry name" value="Galactose-bd-like_sf"/>
</dbReference>
<evidence type="ECO:0000313" key="1">
    <source>
        <dbReference type="EMBL" id="MBC2595196.1"/>
    </source>
</evidence>
<protein>
    <recommendedName>
        <fullName evidence="3">Beta-galactosidase</fullName>
    </recommendedName>
</protein>
<reference evidence="1 2" key="1">
    <citation type="submission" date="2020-07" db="EMBL/GenBank/DDBJ databases">
        <authorList>
            <person name="Feng X."/>
        </authorList>
    </citation>
    <scope>NUCLEOTIDE SEQUENCE [LARGE SCALE GENOMIC DNA]</scope>
    <source>
        <strain evidence="1 2">JCM31066</strain>
    </source>
</reference>
<proteinExistence type="predicted"/>
<accession>A0A842HHW6</accession>
<dbReference type="PANTHER" id="PTHR36848:SF2">
    <property type="entry name" value="SECRETED PROTEIN"/>
    <property type="match status" value="1"/>
</dbReference>
<dbReference type="Proteomes" id="UP000546464">
    <property type="component" value="Unassembled WGS sequence"/>
</dbReference>
<sequence>MDGQAFQMGLESSIKLEPFESVITVRTLTYDRDGESPSPKEPSPAIRECQIKQPWALHVPDRGITLELESLKPWTDFSELADYSGQAEYRCTFDCEQELSSGLTAFLEFEKPVAVKPHRFRPERRNIGFSVFLKTPVMDAARLWLNGQYIGSLFAPPYRVDATSALKRGVNTLAIKVSNRLINQLSNAMLYDFEYVHKAYGKRIEDIHDFENLSPASSGLAGKLKLIFSPK</sequence>
<dbReference type="RefSeq" id="WP_185676157.1">
    <property type="nucleotide sequence ID" value="NZ_JACHVB010000035.1"/>
</dbReference>
<dbReference type="Gene3D" id="2.60.120.260">
    <property type="entry name" value="Galactose-binding domain-like"/>
    <property type="match status" value="1"/>
</dbReference>
<evidence type="ECO:0000313" key="2">
    <source>
        <dbReference type="Proteomes" id="UP000546464"/>
    </source>
</evidence>